<evidence type="ECO:0000313" key="2">
    <source>
        <dbReference type="EMBL" id="GAX50985.1"/>
    </source>
</evidence>
<evidence type="ECO:0000313" key="3">
    <source>
        <dbReference type="Proteomes" id="UP000217446"/>
    </source>
</evidence>
<reference evidence="3" key="1">
    <citation type="submission" date="2017-05" db="EMBL/GenBank/DDBJ databases">
        <title>Streptomyces olivochromogenes NBRC 3561 whole genome shotgun sequence.</title>
        <authorList>
            <person name="Dohra H."/>
            <person name="Kodani S."/>
        </authorList>
    </citation>
    <scope>NUCLEOTIDE SEQUENCE [LARGE SCALE GENOMIC DNA]</scope>
    <source>
        <strain evidence="3">NBRC 3561</strain>
    </source>
</reference>
<dbReference type="EMBL" id="BDQI01000004">
    <property type="protein sequence ID" value="GAX50985.1"/>
    <property type="molecule type" value="Genomic_DNA"/>
</dbReference>
<dbReference type="Proteomes" id="UP000217446">
    <property type="component" value="Unassembled WGS sequence"/>
</dbReference>
<keyword evidence="1" id="KW-1133">Transmembrane helix</keyword>
<keyword evidence="3" id="KW-1185">Reference proteome</keyword>
<keyword evidence="1" id="KW-0812">Transmembrane</keyword>
<organism evidence="2 3">
    <name type="scientific">Streptomyces olivochromogenes</name>
    <dbReference type="NCBI Taxonomy" id="1963"/>
    <lineage>
        <taxon>Bacteria</taxon>
        <taxon>Bacillati</taxon>
        <taxon>Actinomycetota</taxon>
        <taxon>Actinomycetes</taxon>
        <taxon>Kitasatosporales</taxon>
        <taxon>Streptomycetaceae</taxon>
        <taxon>Streptomyces</taxon>
    </lineage>
</organism>
<comment type="caution">
    <text evidence="2">The sequence shown here is derived from an EMBL/GenBank/DDBJ whole genome shotgun (WGS) entry which is preliminary data.</text>
</comment>
<proteinExistence type="predicted"/>
<gene>
    <name evidence="2" type="ORF">SO3561_02484</name>
</gene>
<protein>
    <recommendedName>
        <fullName evidence="4">PH domain-containing protein</fullName>
    </recommendedName>
</protein>
<dbReference type="RefSeq" id="WP_067368094.1">
    <property type="nucleotide sequence ID" value="NZ_BDQI01000004.1"/>
</dbReference>
<accession>A0A250V9Y4</accession>
<feature type="transmembrane region" description="Helical" evidence="1">
    <location>
        <begin position="43"/>
        <end position="63"/>
    </location>
</feature>
<sequence>MTSNAELSFRILGASARWATALAALAAIGAGGAAGLGVPGHDQWVGCSSVLAAGTLITAFGFLGRRLEAGQDGLRYRTVLRWHRLEWNEIDRFEDLRVQPGDRRLSTHNLRVVAKLHSGEAVWLPVPYAGSVDAFSFEDQLRALRAAHHHYRPGTP</sequence>
<dbReference type="AlphaFoldDB" id="A0A250V9Y4"/>
<name>A0A250V9Y4_STROL</name>
<evidence type="ECO:0000256" key="1">
    <source>
        <dbReference type="SAM" id="Phobius"/>
    </source>
</evidence>
<evidence type="ECO:0008006" key="4">
    <source>
        <dbReference type="Google" id="ProtNLM"/>
    </source>
</evidence>
<keyword evidence="1" id="KW-0472">Membrane</keyword>